<dbReference type="EMBL" id="CP012159">
    <property type="protein sequence ID" value="AKT40169.1"/>
    <property type="molecule type" value="Genomic_DNA"/>
</dbReference>
<accession>A0A0K1EH46</accession>
<name>A0A0K1EH46_CHOCO</name>
<evidence type="ECO:0000256" key="5">
    <source>
        <dbReference type="PROSITE-ProRule" id="PRU10007"/>
    </source>
</evidence>
<dbReference type="PIRSF" id="PIRSF036492">
    <property type="entry name" value="ALDH"/>
    <property type="match status" value="1"/>
</dbReference>
<dbReference type="InterPro" id="IPR016163">
    <property type="entry name" value="Ald_DH_C"/>
</dbReference>
<evidence type="ECO:0000256" key="4">
    <source>
        <dbReference type="PIRSR" id="PIRSR036492-1"/>
    </source>
</evidence>
<dbReference type="InterPro" id="IPR016162">
    <property type="entry name" value="Ald_DH_N"/>
</dbReference>
<dbReference type="GO" id="GO:0016620">
    <property type="term" value="F:oxidoreductase activity, acting on the aldehyde or oxo group of donors, NAD or NADP as acceptor"/>
    <property type="evidence" value="ECO:0007669"/>
    <property type="project" value="InterPro"/>
</dbReference>
<dbReference type="InterPro" id="IPR016161">
    <property type="entry name" value="Ald_DH/histidinol_DH"/>
</dbReference>
<organism evidence="8 9">
    <name type="scientific">Chondromyces crocatus</name>
    <dbReference type="NCBI Taxonomy" id="52"/>
    <lineage>
        <taxon>Bacteria</taxon>
        <taxon>Pseudomonadati</taxon>
        <taxon>Myxococcota</taxon>
        <taxon>Polyangia</taxon>
        <taxon>Polyangiales</taxon>
        <taxon>Polyangiaceae</taxon>
        <taxon>Chondromyces</taxon>
    </lineage>
</organism>
<dbReference type="Proteomes" id="UP000067626">
    <property type="component" value="Chromosome"/>
</dbReference>
<feature type="active site" evidence="4">
    <location>
        <position position="273"/>
    </location>
</feature>
<dbReference type="InterPro" id="IPR012394">
    <property type="entry name" value="Aldehyde_DH_NAD(P)"/>
</dbReference>
<gene>
    <name evidence="8" type="primary">gabD</name>
    <name evidence="8" type="ORF">CMC5_043220</name>
</gene>
<keyword evidence="9" id="KW-1185">Reference proteome</keyword>
<evidence type="ECO:0000259" key="7">
    <source>
        <dbReference type="Pfam" id="PF00171"/>
    </source>
</evidence>
<dbReference type="AlphaFoldDB" id="A0A0K1EH46"/>
<feature type="domain" description="Aldehyde dehydrogenase" evidence="7">
    <location>
        <begin position="7"/>
        <end position="455"/>
    </location>
</feature>
<evidence type="ECO:0000256" key="1">
    <source>
        <dbReference type="ARBA" id="ARBA00009986"/>
    </source>
</evidence>
<dbReference type="GO" id="GO:0006081">
    <property type="term" value="P:aldehyde metabolic process"/>
    <property type="evidence" value="ECO:0007669"/>
    <property type="project" value="InterPro"/>
</dbReference>
<evidence type="ECO:0000256" key="2">
    <source>
        <dbReference type="ARBA" id="ARBA00023002"/>
    </source>
</evidence>
<dbReference type="Gene3D" id="3.40.309.10">
    <property type="entry name" value="Aldehyde Dehydrogenase, Chain A, domain 2"/>
    <property type="match status" value="1"/>
</dbReference>
<evidence type="ECO:0000313" key="9">
    <source>
        <dbReference type="Proteomes" id="UP000067626"/>
    </source>
</evidence>
<dbReference type="RefSeq" id="WP_063796324.1">
    <property type="nucleotide sequence ID" value="NZ_CP012159.1"/>
</dbReference>
<dbReference type="PROSITE" id="PS00687">
    <property type="entry name" value="ALDEHYDE_DEHYDR_GLU"/>
    <property type="match status" value="1"/>
</dbReference>
<reference evidence="8 9" key="1">
    <citation type="submission" date="2015-07" db="EMBL/GenBank/DDBJ databases">
        <title>Genome analysis of myxobacterium Chondromyces crocatus Cm c5 reveals a high potential for natural compound synthesis and the genetic basis for the loss of fruiting body formation.</title>
        <authorList>
            <person name="Zaburannyi N."/>
            <person name="Bunk B."/>
            <person name="Maier J."/>
            <person name="Overmann J."/>
            <person name="Mueller R."/>
        </authorList>
    </citation>
    <scope>NUCLEOTIDE SEQUENCE [LARGE SCALE GENOMIC DNA]</scope>
    <source>
        <strain evidence="8 9">Cm c5</strain>
    </source>
</reference>
<proteinExistence type="inferred from homology"/>
<dbReference type="CDD" id="cd07099">
    <property type="entry name" value="ALDH_DDALDH"/>
    <property type="match status" value="1"/>
</dbReference>
<dbReference type="KEGG" id="ccro:CMC5_043220"/>
<dbReference type="InterPro" id="IPR029510">
    <property type="entry name" value="Ald_DH_CS_GLU"/>
</dbReference>
<dbReference type="STRING" id="52.CMC5_043220"/>
<dbReference type="PATRIC" id="fig|52.7.peg.4761"/>
<comment type="similarity">
    <text evidence="1 3 6">Belongs to the aldehyde dehydrogenase family.</text>
</comment>
<dbReference type="Gene3D" id="3.40.605.10">
    <property type="entry name" value="Aldehyde Dehydrogenase, Chain A, domain 1"/>
    <property type="match status" value="1"/>
</dbReference>
<evidence type="ECO:0000256" key="3">
    <source>
        <dbReference type="PIRNR" id="PIRNR036492"/>
    </source>
</evidence>
<protein>
    <recommendedName>
        <fullName evidence="3">Aldehyde dehydrogenase</fullName>
    </recommendedName>
</protein>
<keyword evidence="2 3" id="KW-0560">Oxidoreductase</keyword>
<dbReference type="PANTHER" id="PTHR11699">
    <property type="entry name" value="ALDEHYDE DEHYDROGENASE-RELATED"/>
    <property type="match status" value="1"/>
</dbReference>
<feature type="active site" evidence="4 5">
    <location>
        <position position="239"/>
    </location>
</feature>
<dbReference type="SUPFAM" id="SSF53720">
    <property type="entry name" value="ALDH-like"/>
    <property type="match status" value="1"/>
</dbReference>
<evidence type="ECO:0000256" key="6">
    <source>
        <dbReference type="RuleBase" id="RU003345"/>
    </source>
</evidence>
<dbReference type="InterPro" id="IPR015590">
    <property type="entry name" value="Aldehyde_DH_dom"/>
</dbReference>
<dbReference type="OrthoDB" id="9762913at2"/>
<evidence type="ECO:0000313" key="8">
    <source>
        <dbReference type="EMBL" id="AKT40169.1"/>
    </source>
</evidence>
<dbReference type="Pfam" id="PF00171">
    <property type="entry name" value="Aldedh"/>
    <property type="match status" value="1"/>
</dbReference>
<sequence>MGAGSGEAIFPMVSPLDGSPLAEVEATSTREVAALVAKAREAQSSWAAKPIRERAERIAPVKKRLLQRAEEIAELLRLECGKPIEEAVLAEVLPNADLVDYWTSSIEELLDDAPIELDPLSYPGKAGRVRRDPRGVVGLITPWNYPVAIPLRTLLPALLSGNTVVFKPSEITPRAGQLVASLFDGLLPSGVLQLAQGGGDVGAALIEAGVDLVVFTGSVATGRKIAVACAEKLIPTSLELGGKDAAIVLADCNLERTARGVVWGAFTNAGQNCASVERVYVERSIADSFTERVTALARELRPAVDTAVLTTERQCTIVRKHLSEATAAGAEILAGGPPEEGSLHFPPTVVRLDREDTPLLQEETFGPILPIVVVENADDAVERANATRFGLTTSIWTRRYDRAQALARKLRSGVVTINNHGFTAALPAAPWTGSGESGHGVTNGIHALSDLTRPRFILEDRNGAKAELWWYPYTPALRKVAFALTRVRGGVGFFGRISAVFQLLAALPKRLMGG</sequence>